<feature type="zinc finger region" description="C3H1-type" evidence="10">
    <location>
        <begin position="580"/>
        <end position="608"/>
    </location>
</feature>
<evidence type="ECO:0000313" key="14">
    <source>
        <dbReference type="EMBL" id="KAF4667313.1"/>
    </source>
</evidence>
<keyword evidence="15" id="KW-1185">Reference proteome</keyword>
<keyword evidence="11" id="KW-0819">tRNA processing</keyword>
<evidence type="ECO:0000256" key="1">
    <source>
        <dbReference type="ARBA" id="ARBA00012376"/>
    </source>
</evidence>
<dbReference type="InterPro" id="IPR000571">
    <property type="entry name" value="Znf_CCCH"/>
</dbReference>
<keyword evidence="11" id="KW-0285">Flavoprotein</keyword>
<evidence type="ECO:0000313" key="15">
    <source>
        <dbReference type="Proteomes" id="UP000591131"/>
    </source>
</evidence>
<comment type="cofactor">
    <cofactor evidence="11">
        <name>FMN</name>
        <dbReference type="ChEBI" id="CHEBI:58210"/>
    </cofactor>
</comment>
<protein>
    <recommendedName>
        <fullName evidence="1 11">tRNA-dihydrouridine(47) synthase [NAD(P)(+)]</fullName>
        <ecNumber evidence="11">1.3.1.-</ecNumber>
    </recommendedName>
    <alternativeName>
        <fullName evidence="11">tRNA-dihydrouridine synthase 3</fullName>
    </alternativeName>
</protein>
<evidence type="ECO:0000256" key="2">
    <source>
        <dbReference type="ARBA" id="ARBA00022664"/>
    </source>
</evidence>
<dbReference type="PANTHER" id="PTHR45846">
    <property type="entry name" value="TRNA-DIHYDROURIDINE(47) SYNTHASE [NAD(P)(+)]-LIKE"/>
    <property type="match status" value="1"/>
</dbReference>
<keyword evidence="2" id="KW-0507">mRNA processing</keyword>
<organism evidence="14 15">
    <name type="scientific">Perkinsus chesapeaki</name>
    <name type="common">Clam parasite</name>
    <name type="synonym">Perkinsus andrewsi</name>
    <dbReference type="NCBI Taxonomy" id="330153"/>
    <lineage>
        <taxon>Eukaryota</taxon>
        <taxon>Sar</taxon>
        <taxon>Alveolata</taxon>
        <taxon>Perkinsozoa</taxon>
        <taxon>Perkinsea</taxon>
        <taxon>Perkinsida</taxon>
        <taxon>Perkinsidae</taxon>
        <taxon>Perkinsus</taxon>
    </lineage>
</organism>
<dbReference type="InterPro" id="IPR036855">
    <property type="entry name" value="Znf_CCCH_sf"/>
</dbReference>
<dbReference type="InterPro" id="IPR013785">
    <property type="entry name" value="Aldolase_TIM"/>
</dbReference>
<evidence type="ECO:0000256" key="11">
    <source>
        <dbReference type="RuleBase" id="RU291113"/>
    </source>
</evidence>
<dbReference type="Gene3D" id="3.20.20.70">
    <property type="entry name" value="Aldolase class I"/>
    <property type="match status" value="1"/>
</dbReference>
<evidence type="ECO:0000259" key="13">
    <source>
        <dbReference type="PROSITE" id="PS50103"/>
    </source>
</evidence>
<dbReference type="GO" id="GO:0006397">
    <property type="term" value="P:mRNA processing"/>
    <property type="evidence" value="ECO:0007669"/>
    <property type="project" value="UniProtKB-KW"/>
</dbReference>
<dbReference type="PROSITE" id="PS50103">
    <property type="entry name" value="ZF_C3H1"/>
    <property type="match status" value="1"/>
</dbReference>
<keyword evidence="11" id="KW-0288">FMN</keyword>
<evidence type="ECO:0000256" key="5">
    <source>
        <dbReference type="ARBA" id="ARBA00022833"/>
    </source>
</evidence>
<feature type="domain" description="C3H1-type" evidence="13">
    <location>
        <begin position="580"/>
        <end position="608"/>
    </location>
</feature>
<dbReference type="Pfam" id="PF01207">
    <property type="entry name" value="Dus"/>
    <property type="match status" value="1"/>
</dbReference>
<gene>
    <name evidence="14" type="primary">DUS3L</name>
    <name evidence="14" type="ORF">FOL47_003636</name>
</gene>
<dbReference type="Pfam" id="PF25585">
    <property type="entry name" value="zf-CCCH_DUS3L"/>
    <property type="match status" value="1"/>
</dbReference>
<comment type="catalytic activity">
    <reaction evidence="8">
        <text>a 5,6-dihydrouridine in mRNA + NADP(+) = a uridine in mRNA + NADPH + H(+)</text>
        <dbReference type="Rhea" id="RHEA:69855"/>
        <dbReference type="Rhea" id="RHEA-COMP:14658"/>
        <dbReference type="Rhea" id="RHEA-COMP:17789"/>
        <dbReference type="ChEBI" id="CHEBI:15378"/>
        <dbReference type="ChEBI" id="CHEBI:57783"/>
        <dbReference type="ChEBI" id="CHEBI:58349"/>
        <dbReference type="ChEBI" id="CHEBI:65315"/>
        <dbReference type="ChEBI" id="CHEBI:74443"/>
    </reaction>
    <physiologicalReaction direction="right-to-left" evidence="8">
        <dbReference type="Rhea" id="RHEA:69857"/>
    </physiologicalReaction>
</comment>
<keyword evidence="11" id="KW-0560">Oxidoreductase</keyword>
<dbReference type="GO" id="GO:0008270">
    <property type="term" value="F:zinc ion binding"/>
    <property type="evidence" value="ECO:0007669"/>
    <property type="project" value="UniProtKB-KW"/>
</dbReference>
<dbReference type="GO" id="GO:0003723">
    <property type="term" value="F:RNA binding"/>
    <property type="evidence" value="ECO:0007669"/>
    <property type="project" value="TreeGrafter"/>
</dbReference>
<dbReference type="PANTHER" id="PTHR45846:SF1">
    <property type="entry name" value="TRNA-DIHYDROURIDINE(47) SYNTHASE [NAD(P)(+)]-LIKE"/>
    <property type="match status" value="1"/>
</dbReference>
<evidence type="ECO:0000256" key="12">
    <source>
        <dbReference type="SAM" id="MobiDB-lite"/>
    </source>
</evidence>
<proteinExistence type="inferred from homology"/>
<comment type="catalytic activity">
    <reaction evidence="7">
        <text>a 5,6-dihydrouridine in mRNA + NAD(+) = a uridine in mRNA + NADH + H(+)</text>
        <dbReference type="Rhea" id="RHEA:69851"/>
        <dbReference type="Rhea" id="RHEA-COMP:14658"/>
        <dbReference type="Rhea" id="RHEA-COMP:17789"/>
        <dbReference type="ChEBI" id="CHEBI:15378"/>
        <dbReference type="ChEBI" id="CHEBI:57540"/>
        <dbReference type="ChEBI" id="CHEBI:57945"/>
        <dbReference type="ChEBI" id="CHEBI:65315"/>
        <dbReference type="ChEBI" id="CHEBI:74443"/>
    </reaction>
    <physiologicalReaction direction="right-to-left" evidence="7">
        <dbReference type="Rhea" id="RHEA:69853"/>
    </physiologicalReaction>
</comment>
<evidence type="ECO:0000256" key="6">
    <source>
        <dbReference type="ARBA" id="ARBA00048266"/>
    </source>
</evidence>
<comment type="caution">
    <text evidence="14">The sequence shown here is derived from an EMBL/GenBank/DDBJ whole genome shotgun (WGS) entry which is preliminary data.</text>
</comment>
<dbReference type="GO" id="GO:0102265">
    <property type="term" value="F:tRNA-dihydrouridine47 synthase activity"/>
    <property type="evidence" value="ECO:0007669"/>
    <property type="project" value="UniProtKB-EC"/>
</dbReference>
<comment type="catalytic activity">
    <reaction evidence="9">
        <text>5,6-dihydrouridine(47) in tRNA + NADP(+) = uridine(47) in tRNA + NADPH + H(+)</text>
        <dbReference type="Rhea" id="RHEA:53360"/>
        <dbReference type="Rhea" id="RHEA-COMP:13539"/>
        <dbReference type="Rhea" id="RHEA-COMP:13540"/>
        <dbReference type="ChEBI" id="CHEBI:15378"/>
        <dbReference type="ChEBI" id="CHEBI:57783"/>
        <dbReference type="ChEBI" id="CHEBI:58349"/>
        <dbReference type="ChEBI" id="CHEBI:65315"/>
        <dbReference type="ChEBI" id="CHEBI:74443"/>
        <dbReference type="EC" id="1.3.1.89"/>
    </reaction>
    <physiologicalReaction direction="right-to-left" evidence="9">
        <dbReference type="Rhea" id="RHEA:53362"/>
    </physiologicalReaction>
</comment>
<feature type="region of interest" description="Disordered" evidence="12">
    <location>
        <begin position="532"/>
        <end position="570"/>
    </location>
</feature>
<dbReference type="SUPFAM" id="SSF90229">
    <property type="entry name" value="CCCH zinc finger"/>
    <property type="match status" value="1"/>
</dbReference>
<keyword evidence="5 10" id="KW-0862">Zinc</keyword>
<comment type="similarity">
    <text evidence="11">Belongs to the dus family. Dus3 subfamily.</text>
</comment>
<dbReference type="Gene3D" id="4.10.1000.10">
    <property type="entry name" value="Zinc finger, CCCH-type"/>
    <property type="match status" value="1"/>
</dbReference>
<dbReference type="GO" id="GO:0050660">
    <property type="term" value="F:flavin adenine dinucleotide binding"/>
    <property type="evidence" value="ECO:0007669"/>
    <property type="project" value="UniProtKB-UniRule"/>
</dbReference>
<dbReference type="InterPro" id="IPR035587">
    <property type="entry name" value="DUS-like_FMN-bd"/>
</dbReference>
<sequence length="1105" mass="123607">MPEGSAKFDSPGFLQKMASPPIQNVNDLYGELSQLVTNITNVWSWGHTTTTLYRVKLPHRVTLRVRKKITNAKSSKWNEVLMRLKLQWLLKLHSAMCEIDYGLCSLRRFFDGLLTVMMRETVDVGGDSVLENKVSKEQAALSLDLLINDFIAQLQTSLGSGFGALLSYVASADPSKAIMASPVEPVGILPVASTHEVRQMLDDIFITYTVTTLEVSKSLYSALSEVRRFGLPLPDTLVRPVYHYEENQTTTTATTRPLENARVATSSSTGSSDLDALCADKSSNASEAVKLLRGLMMWGRAVSFTTRKKHERMAQRAAIILVALVELRYVDGNHPIMMRYLRKIATHHFTFPEGLRRRVTEVLPTICGMSEDTRGRLVGAAQVNSDLPILTEGKLLEIRGNEMVRLRLHHHMTGSRVDHLTLPPARGPPAEDGQICRYWKYHILKDNKEKKARKDVVKKCASFASLRRRDGDDGLEEDTEMVRKALRRTTSFRDTFKFLSHLMVSTSTVLASTDWVADAIARHEAPIKREYLIQETPVEKQQPVESSEGESDEEDRGTKRKRTHGQNKTIDRKTNLNVINNDQQLCTVVARGGTCVFGDSCKFNHDARKYWMERPVDLPGDCPFPKLLDGCCPFGLNCRMPTSHTKVTDDGLPVNINTNEEDGAKIEVAQGGPGEALDSLALNSTTNELRLELRGKKYSFPGSKAALNKKPVERIGPVGPGVKERVPFSKLIEGRPPMLAPLTTVGNLPFRRLCVSLGCEITVSEMALAESLLKGNRAEHALLKKHPDEKIFGIQIAGGFPDMMSRCAEMLCREMDDFDFLDINMACPLEGLHKKGAGSALMARMGKAEGVIGSMSQICHAYDKNLTVKLRTAHFRQNHICDKVAARAVKFGADGVVLHGRTSQQRYSKPADWSFHTKCRSAMDDAVPDNKVPLVGCGDIISWKEAVERLQTPGVNGVMIGRGALIKPWIFTEIKEHRDWDISSSERFELLKRFVSYGLTHWGTDSRGVESTRRFLLEALSFMHRYIPLGLMEEARPMQIGWRPPRFRGRDDLETLMASSNSEDWIRLSELLICPAPEGFTFVPKHKSNSYDALMNEPVYKTLGI</sequence>
<dbReference type="EC" id="1.3.1.-" evidence="11"/>
<dbReference type="EMBL" id="JAAPAO010000214">
    <property type="protein sequence ID" value="KAF4667313.1"/>
    <property type="molecule type" value="Genomic_DNA"/>
</dbReference>
<evidence type="ECO:0000256" key="4">
    <source>
        <dbReference type="ARBA" id="ARBA00022771"/>
    </source>
</evidence>
<keyword evidence="4 10" id="KW-0863">Zinc-finger</keyword>
<accession>A0A7J6M6V4</accession>
<evidence type="ECO:0000256" key="7">
    <source>
        <dbReference type="ARBA" id="ARBA00048342"/>
    </source>
</evidence>
<evidence type="ECO:0000256" key="8">
    <source>
        <dbReference type="ARBA" id="ARBA00049447"/>
    </source>
</evidence>
<evidence type="ECO:0000256" key="9">
    <source>
        <dbReference type="ARBA" id="ARBA00049513"/>
    </source>
</evidence>
<evidence type="ECO:0000256" key="10">
    <source>
        <dbReference type="PROSITE-ProRule" id="PRU00723"/>
    </source>
</evidence>
<reference evidence="14 15" key="1">
    <citation type="submission" date="2020-04" db="EMBL/GenBank/DDBJ databases">
        <title>Perkinsus chesapeaki whole genome sequence.</title>
        <authorList>
            <person name="Bogema D.R."/>
        </authorList>
    </citation>
    <scope>NUCLEOTIDE SEQUENCE [LARGE SCALE GENOMIC DNA]</scope>
    <source>
        <strain evidence="14">ATCC PRA-425</strain>
    </source>
</reference>
<dbReference type="SUPFAM" id="SSF51395">
    <property type="entry name" value="FMN-linked oxidoreductases"/>
    <property type="match status" value="1"/>
</dbReference>
<dbReference type="OrthoDB" id="259935at2759"/>
<evidence type="ECO:0000256" key="3">
    <source>
        <dbReference type="ARBA" id="ARBA00022723"/>
    </source>
</evidence>
<dbReference type="Proteomes" id="UP000591131">
    <property type="component" value="Unassembled WGS sequence"/>
</dbReference>
<keyword evidence="3 10" id="KW-0479">Metal-binding</keyword>
<name>A0A7J6M6V4_PERCH</name>
<comment type="catalytic activity">
    <reaction evidence="6">
        <text>5,6-dihydrouridine(47) in tRNA + NAD(+) = uridine(47) in tRNA + NADH + H(+)</text>
        <dbReference type="Rhea" id="RHEA:53364"/>
        <dbReference type="Rhea" id="RHEA-COMP:13539"/>
        <dbReference type="Rhea" id="RHEA-COMP:13540"/>
        <dbReference type="ChEBI" id="CHEBI:15378"/>
        <dbReference type="ChEBI" id="CHEBI:57540"/>
        <dbReference type="ChEBI" id="CHEBI:57945"/>
        <dbReference type="ChEBI" id="CHEBI:65315"/>
        <dbReference type="ChEBI" id="CHEBI:74443"/>
        <dbReference type="EC" id="1.3.1.89"/>
    </reaction>
    <physiologicalReaction direction="right-to-left" evidence="6">
        <dbReference type="Rhea" id="RHEA:53366"/>
    </physiologicalReaction>
</comment>
<dbReference type="AlphaFoldDB" id="A0A7J6M6V4"/>
<dbReference type="CDD" id="cd02801">
    <property type="entry name" value="DUS_like_FMN"/>
    <property type="match status" value="1"/>
</dbReference>